<dbReference type="InterPro" id="IPR000014">
    <property type="entry name" value="PAS"/>
</dbReference>
<evidence type="ECO:0000256" key="4">
    <source>
        <dbReference type="SAM" id="Phobius"/>
    </source>
</evidence>
<evidence type="ECO:0000313" key="10">
    <source>
        <dbReference type="Proteomes" id="UP000002710"/>
    </source>
</evidence>
<dbReference type="PROSITE" id="PS50111">
    <property type="entry name" value="CHEMOTAXIS_TRANSDUC_2"/>
    <property type="match status" value="1"/>
</dbReference>
<organism evidence="9 10">
    <name type="scientific">Oleidesulfovibrio alaskensis (strain ATCC BAA-1058 / DSM 17464 / G20)</name>
    <name type="common">Desulfovibrio alaskensis</name>
    <dbReference type="NCBI Taxonomy" id="207559"/>
    <lineage>
        <taxon>Bacteria</taxon>
        <taxon>Pseudomonadati</taxon>
        <taxon>Thermodesulfobacteriota</taxon>
        <taxon>Desulfovibrionia</taxon>
        <taxon>Desulfovibrionales</taxon>
        <taxon>Desulfovibrionaceae</taxon>
        <taxon>Oleidesulfovibrio</taxon>
    </lineage>
</organism>
<dbReference type="InterPro" id="IPR004089">
    <property type="entry name" value="MCPsignal_dom"/>
</dbReference>
<dbReference type="PANTHER" id="PTHR32089">
    <property type="entry name" value="METHYL-ACCEPTING CHEMOTAXIS PROTEIN MCPB"/>
    <property type="match status" value="1"/>
</dbReference>
<dbReference type="EMBL" id="CP000112">
    <property type="protein sequence ID" value="ABB39868.1"/>
    <property type="molecule type" value="Genomic_DNA"/>
</dbReference>
<dbReference type="InterPro" id="IPR003660">
    <property type="entry name" value="HAMP_dom"/>
</dbReference>
<dbReference type="NCBIfam" id="TIGR00229">
    <property type="entry name" value="sensory_box"/>
    <property type="match status" value="1"/>
</dbReference>
<feature type="domain" description="PAC" evidence="7">
    <location>
        <begin position="189"/>
        <end position="241"/>
    </location>
</feature>
<dbReference type="KEGG" id="dde:Dde_3074"/>
<dbReference type="GO" id="GO:0016020">
    <property type="term" value="C:membrane"/>
    <property type="evidence" value="ECO:0007669"/>
    <property type="project" value="InterPro"/>
</dbReference>
<keyword evidence="4" id="KW-0472">Membrane</keyword>
<dbReference type="Pfam" id="PF00672">
    <property type="entry name" value="HAMP"/>
    <property type="match status" value="1"/>
</dbReference>
<dbReference type="PANTHER" id="PTHR32089:SF112">
    <property type="entry name" value="LYSOZYME-LIKE PROTEIN-RELATED"/>
    <property type="match status" value="1"/>
</dbReference>
<dbReference type="Gene3D" id="1.10.287.950">
    <property type="entry name" value="Methyl-accepting chemotaxis protein"/>
    <property type="match status" value="1"/>
</dbReference>
<reference evidence="9 10" key="1">
    <citation type="journal article" date="2011" name="J. Bacteriol.">
        <title>Complete genome sequence and updated annotation of Desulfovibrio alaskensis G20.</title>
        <authorList>
            <person name="Hauser L.J."/>
            <person name="Land M.L."/>
            <person name="Brown S.D."/>
            <person name="Larimer F."/>
            <person name="Keller K.L."/>
            <person name="Rapp-Giles B.J."/>
            <person name="Price M.N."/>
            <person name="Lin M."/>
            <person name="Bruce D.C."/>
            <person name="Detter J.C."/>
            <person name="Tapia R."/>
            <person name="Han C.S."/>
            <person name="Goodwin L.A."/>
            <person name="Cheng J.F."/>
            <person name="Pitluck S."/>
            <person name="Copeland A."/>
            <person name="Lucas S."/>
            <person name="Nolan M."/>
            <person name="Lapidus A.L."/>
            <person name="Palumbo A.V."/>
            <person name="Wall J.D."/>
        </authorList>
    </citation>
    <scope>NUCLEOTIDE SEQUENCE [LARGE SCALE GENOMIC DNA]</scope>
    <source>
        <strain evidence="10">ATCC BAA 1058 / DSM 17464 / G20</strain>
    </source>
</reference>
<name>Q30WS8_OLEA2</name>
<dbReference type="SMART" id="SM00283">
    <property type="entry name" value="MA"/>
    <property type="match status" value="1"/>
</dbReference>
<feature type="domain" description="Methyl-accepting transducer" evidence="6">
    <location>
        <begin position="256"/>
        <end position="492"/>
    </location>
</feature>
<evidence type="ECO:0000259" key="7">
    <source>
        <dbReference type="PROSITE" id="PS50113"/>
    </source>
</evidence>
<dbReference type="CDD" id="cd00130">
    <property type="entry name" value="PAS"/>
    <property type="match status" value="1"/>
</dbReference>
<keyword evidence="10" id="KW-1185">Reference proteome</keyword>
<dbReference type="PROSITE" id="PS50113">
    <property type="entry name" value="PAC"/>
    <property type="match status" value="1"/>
</dbReference>
<protein>
    <submittedName>
        <fullName evidence="9">Methyl-accepting chemotaxis sensory transducer with Pas/Pac sensor</fullName>
    </submittedName>
</protein>
<dbReference type="AlphaFoldDB" id="Q30WS8"/>
<dbReference type="STRING" id="207559.Dde_3074"/>
<dbReference type="PROSITE" id="PS50885">
    <property type="entry name" value="HAMP"/>
    <property type="match status" value="1"/>
</dbReference>
<dbReference type="Proteomes" id="UP000002710">
    <property type="component" value="Chromosome"/>
</dbReference>
<feature type="signal peptide" evidence="5">
    <location>
        <begin position="1"/>
        <end position="20"/>
    </location>
</feature>
<feature type="domain" description="HAMP" evidence="8">
    <location>
        <begin position="66"/>
        <end position="118"/>
    </location>
</feature>
<dbReference type="Gene3D" id="3.30.450.20">
    <property type="entry name" value="PAS domain"/>
    <property type="match status" value="1"/>
</dbReference>
<keyword evidence="1 3" id="KW-0807">Transducer</keyword>
<dbReference type="Gene3D" id="6.10.340.10">
    <property type="match status" value="1"/>
</dbReference>
<dbReference type="eggNOG" id="COG0840">
    <property type="taxonomic scope" value="Bacteria"/>
</dbReference>
<evidence type="ECO:0000259" key="6">
    <source>
        <dbReference type="PROSITE" id="PS50111"/>
    </source>
</evidence>
<accession>Q30WS8</accession>
<gene>
    <name evidence="9" type="ordered locus">Dde_3074</name>
</gene>
<feature type="chain" id="PRO_5004219707" evidence="5">
    <location>
        <begin position="21"/>
        <end position="529"/>
    </location>
</feature>
<comment type="similarity">
    <text evidence="2">Belongs to the methyl-accepting chemotaxis (MCP) protein family.</text>
</comment>
<feature type="transmembrane region" description="Helical" evidence="4">
    <location>
        <begin position="42"/>
        <end position="65"/>
    </location>
</feature>
<dbReference type="GO" id="GO:0007165">
    <property type="term" value="P:signal transduction"/>
    <property type="evidence" value="ECO:0007669"/>
    <property type="project" value="UniProtKB-KW"/>
</dbReference>
<keyword evidence="4" id="KW-0812">Transmembrane</keyword>
<keyword evidence="5" id="KW-0732">Signal</keyword>
<dbReference type="InterPro" id="IPR035965">
    <property type="entry name" value="PAS-like_dom_sf"/>
</dbReference>
<dbReference type="InterPro" id="IPR000700">
    <property type="entry name" value="PAS-assoc_C"/>
</dbReference>
<keyword evidence="4" id="KW-1133">Transmembrane helix</keyword>
<evidence type="ECO:0000259" key="8">
    <source>
        <dbReference type="PROSITE" id="PS50885"/>
    </source>
</evidence>
<dbReference type="SUPFAM" id="SSF55785">
    <property type="entry name" value="PYP-like sensor domain (PAS domain)"/>
    <property type="match status" value="1"/>
</dbReference>
<evidence type="ECO:0000256" key="2">
    <source>
        <dbReference type="ARBA" id="ARBA00029447"/>
    </source>
</evidence>
<dbReference type="SMART" id="SM00304">
    <property type="entry name" value="HAMP"/>
    <property type="match status" value="1"/>
</dbReference>
<dbReference type="Pfam" id="PF00015">
    <property type="entry name" value="MCPsignal"/>
    <property type="match status" value="1"/>
</dbReference>
<sequence length="529" mass="55992">MFSKISVKALALLTAAAGLAVPLCVAGWQYASAPSGDVRSLLLWGAVSTVAAYCLVVVPLAVVLVRKVTRPVAEIQQRVEKILDGDYSVCFACDGGDELAEMRLALDSLLSRLKYNLGFAQGVLKGIDTPFVVVDNDEVLTYTNPSLISLLEQTGKPEDHYGQNVALFFYGDASRRTVLRDSLEHHTVTSREVDLTTRKGNTRRIQIHASPLFDLSGGLMGALCIYQDLTDLRAREAEIVSKNESIAAAVKSSETVSLTVSEIAGSVDQLIMQSARDAETQTERTVESASAMEQMNVAVLDVARSASAAAEQAGIACDKARQGAGVVEEAMNAIDEVARLAEGLKVSMGDLGRQAEGIGQVMTVISDIADQTNLLALNAAIEAARAGDAGRGFAVVADEVRKLAEKTMQATSEVGAAITSIQAGTRNNVQNVEASVLAVQRSRELSSASGDSLREIVDLVIRTTDQVQAIATASEEQSSTSEHISQAVDEVRIISENSARSLAEAAGMVHKLSAKAGELQRIISTVASS</sequence>
<dbReference type="RefSeq" id="WP_011368831.1">
    <property type="nucleotide sequence ID" value="NC_007519.1"/>
</dbReference>
<dbReference type="SUPFAM" id="SSF58104">
    <property type="entry name" value="Methyl-accepting chemotaxis protein (MCP) signaling domain"/>
    <property type="match status" value="1"/>
</dbReference>
<proteinExistence type="inferred from homology"/>
<evidence type="ECO:0000313" key="9">
    <source>
        <dbReference type="EMBL" id="ABB39868.1"/>
    </source>
</evidence>
<dbReference type="CDD" id="cd11386">
    <property type="entry name" value="MCP_signal"/>
    <property type="match status" value="1"/>
</dbReference>
<dbReference type="HOGENOM" id="CLU_000445_107_27_7"/>
<dbReference type="Pfam" id="PF13426">
    <property type="entry name" value="PAS_9"/>
    <property type="match status" value="1"/>
</dbReference>
<dbReference type="CDD" id="cd06225">
    <property type="entry name" value="HAMP"/>
    <property type="match status" value="1"/>
</dbReference>
<evidence type="ECO:0000256" key="3">
    <source>
        <dbReference type="PROSITE-ProRule" id="PRU00284"/>
    </source>
</evidence>
<evidence type="ECO:0000256" key="5">
    <source>
        <dbReference type="SAM" id="SignalP"/>
    </source>
</evidence>
<evidence type="ECO:0000256" key="1">
    <source>
        <dbReference type="ARBA" id="ARBA00023224"/>
    </source>
</evidence>